<keyword evidence="8" id="KW-0732">Signal</keyword>
<evidence type="ECO:0000256" key="5">
    <source>
        <dbReference type="ARBA" id="ARBA00023157"/>
    </source>
</evidence>
<feature type="signal peptide" evidence="8">
    <location>
        <begin position="1"/>
        <end position="21"/>
    </location>
</feature>
<evidence type="ECO:0000313" key="11">
    <source>
        <dbReference type="Proteomes" id="UP000594262"/>
    </source>
</evidence>
<feature type="chain" id="PRO_5029671905" description="Peptidase S1 domain-containing protein" evidence="8">
    <location>
        <begin position="22"/>
        <end position="758"/>
    </location>
</feature>
<evidence type="ECO:0000256" key="1">
    <source>
        <dbReference type="ARBA" id="ARBA00007664"/>
    </source>
</evidence>
<dbReference type="InterPro" id="IPR001314">
    <property type="entry name" value="Peptidase_S1A"/>
</dbReference>
<dbReference type="InterPro" id="IPR043504">
    <property type="entry name" value="Peptidase_S1_PA_chymotrypsin"/>
</dbReference>
<evidence type="ECO:0000313" key="10">
    <source>
        <dbReference type="EnsemblMetazoa" id="CLYHEMP014759.2"/>
    </source>
</evidence>
<evidence type="ECO:0000256" key="7">
    <source>
        <dbReference type="SAM" id="MobiDB-lite"/>
    </source>
</evidence>
<dbReference type="SMART" id="SM00020">
    <property type="entry name" value="Tryp_SPc"/>
    <property type="match status" value="2"/>
</dbReference>
<proteinExistence type="inferred from homology"/>
<dbReference type="GeneID" id="136798096"/>
<keyword evidence="3 6" id="KW-0378">Hydrolase</keyword>
<dbReference type="GO" id="GO:0006508">
    <property type="term" value="P:proteolysis"/>
    <property type="evidence" value="ECO:0007669"/>
    <property type="project" value="UniProtKB-KW"/>
</dbReference>
<dbReference type="PROSITE" id="PS50240">
    <property type="entry name" value="TRYPSIN_DOM"/>
    <property type="match status" value="2"/>
</dbReference>
<dbReference type="PROSITE" id="PS00134">
    <property type="entry name" value="TRYPSIN_HIS"/>
    <property type="match status" value="2"/>
</dbReference>
<evidence type="ECO:0000256" key="4">
    <source>
        <dbReference type="ARBA" id="ARBA00022825"/>
    </source>
</evidence>
<dbReference type="RefSeq" id="XP_066910785.1">
    <property type="nucleotide sequence ID" value="XM_067054684.1"/>
</dbReference>
<dbReference type="InterPro" id="IPR043708">
    <property type="entry name" value="DUF5648"/>
</dbReference>
<dbReference type="InterPro" id="IPR033116">
    <property type="entry name" value="TRYPSIN_SER"/>
</dbReference>
<evidence type="ECO:0000256" key="6">
    <source>
        <dbReference type="RuleBase" id="RU363034"/>
    </source>
</evidence>
<dbReference type="PANTHER" id="PTHR24252">
    <property type="entry name" value="ACROSIN-RELATED"/>
    <property type="match status" value="1"/>
</dbReference>
<evidence type="ECO:0000259" key="9">
    <source>
        <dbReference type="PROSITE" id="PS50240"/>
    </source>
</evidence>
<feature type="domain" description="Peptidase S1" evidence="9">
    <location>
        <begin position="329"/>
        <end position="559"/>
    </location>
</feature>
<dbReference type="EnsemblMetazoa" id="CLYHEMT014759.2">
    <property type="protein sequence ID" value="CLYHEMP014759.2"/>
    <property type="gene ID" value="CLYHEMG014759"/>
</dbReference>
<evidence type="ECO:0000256" key="3">
    <source>
        <dbReference type="ARBA" id="ARBA00022801"/>
    </source>
</evidence>
<comment type="similarity">
    <text evidence="1">Belongs to the peptidase S1 family.</text>
</comment>
<dbReference type="Pfam" id="PF18885">
    <property type="entry name" value="DUF5648"/>
    <property type="match status" value="1"/>
</dbReference>
<dbReference type="InterPro" id="IPR009003">
    <property type="entry name" value="Peptidase_S1_PA"/>
</dbReference>
<dbReference type="FunFam" id="2.40.10.10:FF:000077">
    <property type="entry name" value="Predicted protein"/>
    <property type="match status" value="2"/>
</dbReference>
<keyword evidence="11" id="KW-1185">Reference proteome</keyword>
<protein>
    <recommendedName>
        <fullName evidence="9">Peptidase S1 domain-containing protein</fullName>
    </recommendedName>
</protein>
<feature type="compositionally biased region" description="Pro residues" evidence="7">
    <location>
        <begin position="567"/>
        <end position="585"/>
    </location>
</feature>
<evidence type="ECO:0000256" key="2">
    <source>
        <dbReference type="ARBA" id="ARBA00022670"/>
    </source>
</evidence>
<feature type="domain" description="Peptidase S1" evidence="9">
    <location>
        <begin position="44"/>
        <end position="274"/>
    </location>
</feature>
<evidence type="ECO:0000256" key="8">
    <source>
        <dbReference type="SAM" id="SignalP"/>
    </source>
</evidence>
<keyword evidence="5" id="KW-1015">Disulfide bond</keyword>
<dbReference type="Gene3D" id="2.40.10.10">
    <property type="entry name" value="Trypsin-like serine proteases"/>
    <property type="match status" value="2"/>
</dbReference>
<keyword evidence="4 6" id="KW-0720">Serine protease</keyword>
<keyword evidence="2 6" id="KW-0645">Protease</keyword>
<dbReference type="SUPFAM" id="SSF50494">
    <property type="entry name" value="Trypsin-like serine proteases"/>
    <property type="match status" value="2"/>
</dbReference>
<feature type="region of interest" description="Disordered" evidence="7">
    <location>
        <begin position="562"/>
        <end position="585"/>
    </location>
</feature>
<dbReference type="InterPro" id="IPR001254">
    <property type="entry name" value="Trypsin_dom"/>
</dbReference>
<accession>A0A7M5WXP8</accession>
<dbReference type="AlphaFoldDB" id="A0A7M5WXP8"/>
<dbReference type="CDD" id="cd00190">
    <property type="entry name" value="Tryp_SPc"/>
    <property type="match status" value="2"/>
</dbReference>
<dbReference type="Pfam" id="PF00089">
    <property type="entry name" value="Trypsin"/>
    <property type="match status" value="2"/>
</dbReference>
<dbReference type="GO" id="GO:0004252">
    <property type="term" value="F:serine-type endopeptidase activity"/>
    <property type="evidence" value="ECO:0007669"/>
    <property type="project" value="InterPro"/>
</dbReference>
<dbReference type="PROSITE" id="PS00135">
    <property type="entry name" value="TRYPSIN_SER"/>
    <property type="match status" value="2"/>
</dbReference>
<name>A0A7M5WXP8_9CNID</name>
<organism evidence="10 11">
    <name type="scientific">Clytia hemisphaerica</name>
    <dbReference type="NCBI Taxonomy" id="252671"/>
    <lineage>
        <taxon>Eukaryota</taxon>
        <taxon>Metazoa</taxon>
        <taxon>Cnidaria</taxon>
        <taxon>Hydrozoa</taxon>
        <taxon>Hydroidolina</taxon>
        <taxon>Leptothecata</taxon>
        <taxon>Obeliida</taxon>
        <taxon>Clytiidae</taxon>
        <taxon>Clytia</taxon>
    </lineage>
</organism>
<sequence>MGVFTFSAFVLFLATIPFVTAQNVFNDFAHCGMSAKLNRDFSRIVGGTEAERKELPWQAALWGGSGKPYCGGTLISSQYVVTAAHCVDGSSPQYVVLGAHVFGGGTENNRQVRQVSNVISHENYNSQTLANDIALIKLNSPVEYNDYVKPACVPESGDAPDPNTEVVISGWGTTQSGGSQPDTLRETKVSVVSRSSCRQSYGQNAIDGTMLCASSAGKDSCQGDSGGPLVERKASPSNGERFYLAGVVSWGYGCASPGYPGVYADVSALRSWIEGKGLVAKPVTPVTPGPVTPEPVTPEPVNPGPVNDYFNDFSHCGLSAKLSRDFSRIVGGTEAERKELPWQAALWSGSGKPYCGGTLISSQYVVTAAHCVAGSNPPNVVLGAHVFDSGTENNRQVRQVASVISHENYNSQTLANDIALIKLKSPVEYNDYVKPACVPESGDAPDPNTEVVISGWGTTQSGGSQPNTLRETKVSVVSRSSCRQSYGQNAIDGTMLCASSAGKDSCQGDSGGPLVERKASPSNGERFYLAGVVSWGYGCASPGYPGVYADVSALRSWIEGKGLKPKPGTPVTPGPVTPEPVTPGPVTPEPVTPGPDEEMVHFIRYWSWKNRDHYYSTSFNELGFAKNKYFFRGVQAFLLKSKAIGSTALYQYFKDGGNNFRNTDHFYTTDPDETSSDDSLAGYGEEKVVGYCFEEEVDGTVPLYRYYRTRKFKDHFYTTDGQELGTPEIGKNAKRRYVYEGIACHVYPGSYPLAEYDE</sequence>
<dbReference type="OrthoDB" id="5963630at2759"/>
<dbReference type="PANTHER" id="PTHR24252:SF7">
    <property type="entry name" value="HYALIN"/>
    <property type="match status" value="1"/>
</dbReference>
<reference evidence="10" key="1">
    <citation type="submission" date="2021-01" db="UniProtKB">
        <authorList>
            <consortium name="EnsemblMetazoa"/>
        </authorList>
    </citation>
    <scope>IDENTIFICATION</scope>
</reference>
<dbReference type="InterPro" id="IPR018114">
    <property type="entry name" value="TRYPSIN_HIS"/>
</dbReference>
<dbReference type="PRINTS" id="PR00722">
    <property type="entry name" value="CHYMOTRYPSIN"/>
</dbReference>
<dbReference type="Proteomes" id="UP000594262">
    <property type="component" value="Unplaced"/>
</dbReference>